<accession>A0A1U7ZQM0</accession>
<dbReference type="InterPro" id="IPR025314">
    <property type="entry name" value="DUF4219"/>
</dbReference>
<dbReference type="PANTHER" id="PTHR24177:SF365">
    <property type="entry name" value="ANKYRIN REPEAT-CONTAINING PROTEIN NPR4-LIKE ISOFORM X1"/>
    <property type="match status" value="1"/>
</dbReference>
<dbReference type="PANTHER" id="PTHR24177">
    <property type="entry name" value="CASKIN"/>
    <property type="match status" value="1"/>
</dbReference>
<dbReference type="PROSITE" id="PS50297">
    <property type="entry name" value="ANK_REP_REGION"/>
    <property type="match status" value="1"/>
</dbReference>
<dbReference type="SMART" id="SM00248">
    <property type="entry name" value="ANK"/>
    <property type="match status" value="4"/>
</dbReference>
<dbReference type="Gene3D" id="1.25.40.20">
    <property type="entry name" value="Ankyrin repeat-containing domain"/>
    <property type="match status" value="1"/>
</dbReference>
<dbReference type="GO" id="GO:0016020">
    <property type="term" value="C:membrane"/>
    <property type="evidence" value="ECO:0000318"/>
    <property type="project" value="GO_Central"/>
</dbReference>
<dbReference type="InterPro" id="IPR036770">
    <property type="entry name" value="Ankyrin_rpt-contain_sf"/>
</dbReference>
<organism evidence="5 6">
    <name type="scientific">Nelumbo nucifera</name>
    <name type="common">Sacred lotus</name>
    <dbReference type="NCBI Taxonomy" id="4432"/>
    <lineage>
        <taxon>Eukaryota</taxon>
        <taxon>Viridiplantae</taxon>
        <taxon>Streptophyta</taxon>
        <taxon>Embryophyta</taxon>
        <taxon>Tracheophyta</taxon>
        <taxon>Spermatophyta</taxon>
        <taxon>Magnoliopsida</taxon>
        <taxon>Proteales</taxon>
        <taxon>Nelumbonaceae</taxon>
        <taxon>Nelumbo</taxon>
    </lineage>
</organism>
<dbReference type="Pfam" id="PF12796">
    <property type="entry name" value="Ank_2"/>
    <property type="match status" value="1"/>
</dbReference>
<protein>
    <submittedName>
        <fullName evidence="6">Uncharacterized protein LOC104596860</fullName>
    </submittedName>
</protein>
<keyword evidence="2" id="KW-0812">Transmembrane</keyword>
<keyword evidence="5" id="KW-1185">Reference proteome</keyword>
<dbReference type="Pfam" id="PF13961">
    <property type="entry name" value="DUF4219"/>
    <property type="match status" value="1"/>
</dbReference>
<dbReference type="GeneID" id="104596860"/>
<dbReference type="STRING" id="4432.A0A1U7ZQM0"/>
<evidence type="ECO:0000256" key="1">
    <source>
        <dbReference type="PROSITE-ProRule" id="PRU00023"/>
    </source>
</evidence>
<dbReference type="SUPFAM" id="SSF48403">
    <property type="entry name" value="Ankyrin repeat"/>
    <property type="match status" value="1"/>
</dbReference>
<dbReference type="Pfam" id="PF13962">
    <property type="entry name" value="PGG"/>
    <property type="match status" value="1"/>
</dbReference>
<proteinExistence type="predicted"/>
<keyword evidence="2" id="KW-1133">Transmembrane helix</keyword>
<name>A0A1U7ZQM0_NELNU</name>
<feature type="repeat" description="ANK" evidence="1">
    <location>
        <begin position="261"/>
        <end position="285"/>
    </location>
</feature>
<dbReference type="AlphaFoldDB" id="A0A1U7ZQM0"/>
<dbReference type="OrthoDB" id="784923at2759"/>
<keyword evidence="1" id="KW-0040">ANK repeat</keyword>
<dbReference type="InParanoid" id="A0A1U7ZQM0"/>
<gene>
    <name evidence="6" type="primary">LOC104596860</name>
</gene>
<feature type="domain" description="DUF4219" evidence="3">
    <location>
        <begin position="91"/>
        <end position="113"/>
    </location>
</feature>
<keyword evidence="2" id="KW-0472">Membrane</keyword>
<feature type="transmembrane region" description="Helical" evidence="2">
    <location>
        <begin position="670"/>
        <end position="692"/>
    </location>
</feature>
<dbReference type="eggNOG" id="KOG0504">
    <property type="taxonomic scope" value="Eukaryota"/>
</dbReference>
<feature type="transmembrane region" description="Helical" evidence="2">
    <location>
        <begin position="712"/>
        <end position="738"/>
    </location>
</feature>
<dbReference type="OMA" id="FCATIFI"/>
<evidence type="ECO:0000259" key="4">
    <source>
        <dbReference type="Pfam" id="PF13962"/>
    </source>
</evidence>
<evidence type="ECO:0000259" key="3">
    <source>
        <dbReference type="Pfam" id="PF13961"/>
    </source>
</evidence>
<dbReference type="InterPro" id="IPR002110">
    <property type="entry name" value="Ankyrin_rpt"/>
</dbReference>
<dbReference type="KEGG" id="nnu:104596860"/>
<evidence type="ECO:0000313" key="6">
    <source>
        <dbReference type="RefSeq" id="XP_010256489.1"/>
    </source>
</evidence>
<evidence type="ECO:0000256" key="2">
    <source>
        <dbReference type="SAM" id="Phobius"/>
    </source>
</evidence>
<dbReference type="PROSITE" id="PS50088">
    <property type="entry name" value="ANK_REPEAT"/>
    <property type="match status" value="1"/>
</dbReference>
<reference evidence="6" key="1">
    <citation type="submission" date="2025-08" db="UniProtKB">
        <authorList>
            <consortium name="RefSeq"/>
        </authorList>
    </citation>
    <scope>IDENTIFICATION</scope>
</reference>
<feature type="transmembrane region" description="Helical" evidence="2">
    <location>
        <begin position="744"/>
        <end position="763"/>
    </location>
</feature>
<feature type="domain" description="PGG" evidence="4">
    <location>
        <begin position="623"/>
        <end position="736"/>
    </location>
</feature>
<sequence length="782" mass="88614">MAWLQEEMILRNDSFSGSSTGKRTNLDKITILGVVSIVVGHAMLVNNEQSSWCLFDYSLHVRSSPDQKGEKVDTMSTSNLIVLELLSSTFDNYEDWKVTMQSYLKGEGLWGIIQENETDGMTQEMNAKALHAIQISCAPEILSLIKEIESAKEAWEFLEKEYNMNWEYINTYIETQNKLKEQEDVGKHIYLHTSLYIAALNGDWESAKQVLDRDRDAVHAPLNKNKNTVLHIAVSTASTKFVRNLITNYMSKEDLKQKNFYGCTALHFAAAWGRLDMVKLLLDNNPGLLPIRSDDSSTALTEAIRDNHKHVSSFLYYESATHQTPPPEDGIHLIYSIVAGNYDLALDITRSLPGLSTNDPQLKSLLEKALLSLTGRHQDFKSGARLGFLERQIYHWIHVGSRSISGNEADEQHNGSPQGIYLVIMTRVLQSVEQLLLKIPQVLDVKKLRDMKIKHKQAPRLLKELFSRVLELNDHFKIEESLGPSLVCAAENGIIEFFIEALHSYPLLLRYRDNDLSSLQRIAITNRQENIFRFFKKLPTWDGEGLSLDASMNTMLHLVGELAPSNRLNLIPGAALQMQRELQWFVEVEKMVPPYFREYKKKKGMTAYTLFSKEHKELVSEGEKWMKETAASCTIVATLVITIMFAAAFTVPGGNKESEGVPLLLRTKPFMVFVISDALSLFSSTTSVLMFLSILTSRYTEEAFLESLPRKLILGLVTLFVSLAAMMAAFCATIFILLDGHLRWISIVLASFASFPVTMFLLLQLPLFVDMVRSTYFSNIFE</sequence>
<dbReference type="RefSeq" id="XP_010256489.1">
    <property type="nucleotide sequence ID" value="XM_010258187.1"/>
</dbReference>
<dbReference type="InterPro" id="IPR026961">
    <property type="entry name" value="PGG_dom"/>
</dbReference>
<evidence type="ECO:0000313" key="5">
    <source>
        <dbReference type="Proteomes" id="UP000189703"/>
    </source>
</evidence>
<dbReference type="Proteomes" id="UP000189703">
    <property type="component" value="Unplaced"/>
</dbReference>